<feature type="transmembrane region" description="Helical" evidence="1">
    <location>
        <begin position="326"/>
        <end position="342"/>
    </location>
</feature>
<dbReference type="PANTHER" id="PTHR43081:SF1">
    <property type="entry name" value="ADENYLATE CYCLASE, TERMINAL-DIFFERENTIATION SPECIFIC"/>
    <property type="match status" value="1"/>
</dbReference>
<keyword evidence="1" id="KW-0472">Membrane</keyword>
<keyword evidence="1" id="KW-0812">Transmembrane</keyword>
<dbReference type="SMART" id="SM01080">
    <property type="entry name" value="CHASE2"/>
    <property type="match status" value="1"/>
</dbReference>
<dbReference type="Proteomes" id="UP001149719">
    <property type="component" value="Unassembled WGS sequence"/>
</dbReference>
<gene>
    <name evidence="3" type="ORF">O1D97_06700</name>
</gene>
<dbReference type="InterPro" id="IPR007890">
    <property type="entry name" value="CHASE2"/>
</dbReference>
<evidence type="ECO:0000256" key="1">
    <source>
        <dbReference type="SAM" id="Phobius"/>
    </source>
</evidence>
<organism evidence="3 4">
    <name type="scientific">Marinomonas phaeophyticola</name>
    <dbReference type="NCBI Taxonomy" id="3004091"/>
    <lineage>
        <taxon>Bacteria</taxon>
        <taxon>Pseudomonadati</taxon>
        <taxon>Pseudomonadota</taxon>
        <taxon>Gammaproteobacteria</taxon>
        <taxon>Oceanospirillales</taxon>
        <taxon>Oceanospirillaceae</taxon>
        <taxon>Marinomonas</taxon>
    </lineage>
</organism>
<dbReference type="PANTHER" id="PTHR43081">
    <property type="entry name" value="ADENYLATE CYCLASE, TERMINAL-DIFFERENTIATION SPECIFIC-RELATED"/>
    <property type="match status" value="1"/>
</dbReference>
<dbReference type="InterPro" id="IPR050697">
    <property type="entry name" value="Adenylyl/Guanylyl_Cyclase_3/4"/>
</dbReference>
<dbReference type="CDD" id="cd07302">
    <property type="entry name" value="CHD"/>
    <property type="match status" value="1"/>
</dbReference>
<evidence type="ECO:0000259" key="2">
    <source>
        <dbReference type="PROSITE" id="PS50125"/>
    </source>
</evidence>
<feature type="domain" description="Guanylate cyclase" evidence="2">
    <location>
        <begin position="443"/>
        <end position="573"/>
    </location>
</feature>
<dbReference type="Gene3D" id="3.30.70.1230">
    <property type="entry name" value="Nucleotide cyclase"/>
    <property type="match status" value="1"/>
</dbReference>
<dbReference type="InterPro" id="IPR029787">
    <property type="entry name" value="Nucleotide_cyclase"/>
</dbReference>
<dbReference type="InterPro" id="IPR001054">
    <property type="entry name" value="A/G_cyclase"/>
</dbReference>
<protein>
    <submittedName>
        <fullName evidence="3">Adenylate/guanylate cyclase domain-containing protein</fullName>
    </submittedName>
</protein>
<feature type="transmembrane region" description="Helical" evidence="1">
    <location>
        <begin position="354"/>
        <end position="372"/>
    </location>
</feature>
<reference evidence="3" key="1">
    <citation type="submission" date="2022-12" db="EMBL/GenBank/DDBJ databases">
        <title>Marinomonas 15G1-11 sp. nov, isolated from marine algae.</title>
        <authorList>
            <person name="Butt M."/>
            <person name="Choi D.G."/>
            <person name="Kim J.M."/>
            <person name="Lee J.K."/>
            <person name="Baek J.H."/>
            <person name="Jeon C.O."/>
        </authorList>
    </citation>
    <scope>NUCLEOTIDE SEQUENCE</scope>
    <source>
        <strain evidence="3">15G1-11</strain>
    </source>
</reference>
<dbReference type="SUPFAM" id="SSF55073">
    <property type="entry name" value="Nucleotide cyclase"/>
    <property type="match status" value="1"/>
</dbReference>
<dbReference type="EMBL" id="JAPUBN010000013">
    <property type="protein sequence ID" value="MCZ2721344.1"/>
    <property type="molecule type" value="Genomic_DNA"/>
</dbReference>
<dbReference type="RefSeq" id="WP_269124038.1">
    <property type="nucleotide sequence ID" value="NZ_JAPUBN010000013.1"/>
</dbReference>
<feature type="transmembrane region" description="Helical" evidence="1">
    <location>
        <begin position="378"/>
        <end position="398"/>
    </location>
</feature>
<dbReference type="Pfam" id="PF05226">
    <property type="entry name" value="CHASE2"/>
    <property type="match status" value="1"/>
</dbReference>
<proteinExistence type="predicted"/>
<sequence>MITKLAVIALAGLLTIFLSTFFNEWRYSTEEKFGALGWSLFPSSNTEERVTIVAIDEQSLSEIGPWPWPREVLAELSNKLGDAGAALQLYDIVLPESKTGDDALVSVLQQQNSILAQVPVLGNNNGIQTGLMSGEVAGMRCQPPLPNTSSYLANHATYASIPKGHITPIVDADGMIRKQPPLICVQGRVYPSLSLQALLQNLPTKSSEKPIQIIKGDGFFAPAWNIHFPSYFGIKVPLDKDGNVRISYSLRPDAFQVVSAADVLLDRAPSNLLDGAWTLIGATAFGLGDIVPTPHSGATPGVELQARLLTSLLDGDIPYSPANANLIWFFECLAITALLLGISSRRNRVSSIGLPLAALCIPVLALAMHMQLLQSNVWLGWFIPFTYALIAASFLALLEHGRVRVEKQRVFNNLSSYLPGQAAHNIAFNLPSGAVEAHRSELVLMCADLRNFSSYEESRPPEEAAALLHCFFVQASEIIEKNGGQVEEFKGDSVLSSWSCDKDNAATMALKAANELQDMISTVIPSRPPAGLEPMALGIAIEKGPTLVGSIGPSHRRSHTILGDTVTITLRIQEMTQELAQPILIGECAARSLSSKELESQGSYLLDGLRTPHILFAPKVIQAAELYEADLHDSLEITPFRVISGGKH</sequence>
<keyword evidence="4" id="KW-1185">Reference proteome</keyword>
<accession>A0ABT4JSK6</accession>
<comment type="caution">
    <text evidence="3">The sequence shown here is derived from an EMBL/GenBank/DDBJ whole genome shotgun (WGS) entry which is preliminary data.</text>
</comment>
<dbReference type="PROSITE" id="PS50125">
    <property type="entry name" value="GUANYLATE_CYCLASE_2"/>
    <property type="match status" value="1"/>
</dbReference>
<evidence type="ECO:0000313" key="4">
    <source>
        <dbReference type="Proteomes" id="UP001149719"/>
    </source>
</evidence>
<name>A0ABT4JSK6_9GAMM</name>
<keyword evidence="1" id="KW-1133">Transmembrane helix</keyword>
<dbReference type="Pfam" id="PF00211">
    <property type="entry name" value="Guanylate_cyc"/>
    <property type="match status" value="1"/>
</dbReference>
<evidence type="ECO:0000313" key="3">
    <source>
        <dbReference type="EMBL" id="MCZ2721344.1"/>
    </source>
</evidence>